<dbReference type="PANTHER" id="PTHR30451:SF10">
    <property type="entry name" value="OUTER MEMBRANE USHER PROTEIN YFCU-RELATED"/>
    <property type="match status" value="1"/>
</dbReference>
<feature type="region of interest" description="Disordered" evidence="1">
    <location>
        <begin position="627"/>
        <end position="651"/>
    </location>
</feature>
<evidence type="ECO:0000256" key="1">
    <source>
        <dbReference type="SAM" id="MobiDB-lite"/>
    </source>
</evidence>
<dbReference type="PANTHER" id="PTHR30451">
    <property type="entry name" value="OUTER MEMBRANE USHER PROTEIN"/>
    <property type="match status" value="1"/>
</dbReference>
<dbReference type="Proteomes" id="UP000320710">
    <property type="component" value="Unassembled WGS sequence"/>
</dbReference>
<dbReference type="GO" id="GO:0009297">
    <property type="term" value="P:pilus assembly"/>
    <property type="evidence" value="ECO:0007669"/>
    <property type="project" value="InterPro"/>
</dbReference>
<protein>
    <submittedName>
        <fullName evidence="2">Outer membrane usher protein FimD/PapC</fullName>
    </submittedName>
</protein>
<dbReference type="EMBL" id="VFMJ01000001">
    <property type="protein sequence ID" value="TQI86325.1"/>
    <property type="molecule type" value="Genomic_DNA"/>
</dbReference>
<evidence type="ECO:0000313" key="3">
    <source>
        <dbReference type="Proteomes" id="UP000320710"/>
    </source>
</evidence>
<reference evidence="2 3" key="1">
    <citation type="submission" date="2019-06" db="EMBL/GenBank/DDBJ databases">
        <authorList>
            <person name="Deangelis K."/>
            <person name="Huntemann M."/>
            <person name="Clum A."/>
            <person name="Pillay M."/>
            <person name="Palaniappan K."/>
            <person name="Varghese N."/>
            <person name="Mikhailova N."/>
            <person name="Stamatis D."/>
            <person name="Reddy T."/>
            <person name="Daum C."/>
            <person name="Shapiro N."/>
            <person name="Ivanova N."/>
            <person name="Kyrpides N."/>
            <person name="Woyke T."/>
        </authorList>
    </citation>
    <scope>NUCLEOTIDE SEQUENCE [LARGE SCALE GENOMIC DNA]</scope>
    <source>
        <strain evidence="2 3">106R</strain>
    </source>
</reference>
<evidence type="ECO:0000313" key="2">
    <source>
        <dbReference type="EMBL" id="TQI86325.1"/>
    </source>
</evidence>
<comment type="caution">
    <text evidence="2">The sequence shown here is derived from an EMBL/GenBank/DDBJ whole genome shotgun (WGS) entry which is preliminary data.</text>
</comment>
<proteinExistence type="predicted"/>
<feature type="compositionally biased region" description="Polar residues" evidence="1">
    <location>
        <begin position="638"/>
        <end position="651"/>
    </location>
</feature>
<dbReference type="Pfam" id="PF00577">
    <property type="entry name" value="Usher"/>
    <property type="match status" value="1"/>
</dbReference>
<gene>
    <name evidence="2" type="ORF">FHU12_3932</name>
</gene>
<dbReference type="Gene3D" id="2.60.40.3110">
    <property type="match status" value="1"/>
</dbReference>
<dbReference type="GO" id="GO:0015473">
    <property type="term" value="F:fimbrial usher porin activity"/>
    <property type="evidence" value="ECO:0007669"/>
    <property type="project" value="InterPro"/>
</dbReference>
<dbReference type="AlphaFoldDB" id="A0AA46K8E9"/>
<reference evidence="2 3" key="2">
    <citation type="submission" date="2019-07" db="EMBL/GenBank/DDBJ databases">
        <title>Investigation of anaerobic lignin degradation for improved lignocellulosic biofuels.</title>
        <authorList>
            <person name="Deangelis K.PhD."/>
        </authorList>
    </citation>
    <scope>NUCLEOTIDE SEQUENCE [LARGE SCALE GENOMIC DNA]</scope>
    <source>
        <strain evidence="2 3">106R</strain>
    </source>
</reference>
<organism evidence="2 3">
    <name type="scientific">Serratia marcescens</name>
    <dbReference type="NCBI Taxonomy" id="615"/>
    <lineage>
        <taxon>Bacteria</taxon>
        <taxon>Pseudomonadati</taxon>
        <taxon>Pseudomonadota</taxon>
        <taxon>Gammaproteobacteria</taxon>
        <taxon>Enterobacterales</taxon>
        <taxon>Yersiniaceae</taxon>
        <taxon>Serratia</taxon>
    </lineage>
</organism>
<accession>A0AA46K8E9</accession>
<sequence>MLQVILQSGIRLPRHQSLGWGLSFLAALSPSGTYAANGKGTTRLPSQNHASDPHWDDGIPGLIFDYTANAQLQRQRDEGIDYSFSGNGTTGANIGAWRLRADWQGSLERKAYFGMDASHSLDISRYYAYRAIPAWRAKLTLGENYLDSSIFDSFRFAGVTLLSDDSMLPSTLRDAVPDVAGIARTNAKVTIKQQGRVLYETQVKPGPFRIQRINGAVAGELNVRVEEQDGSVQLFSVNSAGSPYLTRGGDIRFKLAAGKPSAWEHYLQDPPFSAGEVSWGVGNGWSLYSGMIVAGDYSALSLGAGREFAHLGALSLDMTRAQAYLPADNETLRGNAIRARYTKSFDDLDSQISFTGYQFMDQDYMGMSDYLDSRVLGFRISGNKAMEVLSVSRQFRELGLSISLSYNYQSYWDSPSSDRYTLQVSRDFDLGGLKDLNLSVSAYRNTYAGANDEGMYVSISIPLHSNGYISQSLAIEQGKASHRIEYADDIDENNSYLITAGHSRSQSSLGGYYDHEGDIVSLNANVDLQEGQYAAVGFSAQGGATLTPQGGAFHRVDVPGSTRLLFDSRRDVGTPFYEESHAIPGNRWGKAVIADVPDYQPLRVGIGKSKIQEPDVTQWQNALSEGAIGHRPFDTPPTRENNGDEGSTRGN</sequence>
<dbReference type="GO" id="GO:0009279">
    <property type="term" value="C:cell outer membrane"/>
    <property type="evidence" value="ECO:0007669"/>
    <property type="project" value="TreeGrafter"/>
</dbReference>
<name>A0AA46K8E9_SERMA</name>
<dbReference type="InterPro" id="IPR000015">
    <property type="entry name" value="Fimb_usher"/>
</dbReference>